<dbReference type="Proteomes" id="UP000243342">
    <property type="component" value="Unassembled WGS sequence"/>
</dbReference>
<organism evidence="3 4">
    <name type="scientific">Mangrovactinospora gilvigrisea</name>
    <dbReference type="NCBI Taxonomy" id="1428644"/>
    <lineage>
        <taxon>Bacteria</taxon>
        <taxon>Bacillati</taxon>
        <taxon>Actinomycetota</taxon>
        <taxon>Actinomycetes</taxon>
        <taxon>Kitasatosporales</taxon>
        <taxon>Streptomycetaceae</taxon>
        <taxon>Mangrovactinospora</taxon>
    </lineage>
</organism>
<dbReference type="OrthoDB" id="4578094at2"/>
<sequence>MTLQSDPLLGEWWRQEDPDHRVPGLLTRVDDEYLLTLSGGLGTFPEAAGISLLTPTAICGHAGKHDITLLGAHWTHRAGAFDVDGATVDTAQHWGGHTLLRGGHFAPDEHFTRARFDVTHLDYWWPVHPPSGEDGAAGRPVTKVVSCGAVILSLEARVQRKWANHPRSWAFTERHSIDVQVEEGYSLDELRRRVIQPVCQLLSIVTHEPCRASRLLLWPTDAEGPLAPVEVDPDVATDPPRHAVSPLFTAIEIEPARILPTWLSLACDLPFPVGVAEKQGKANLETQVVEAVTAAETLQRWLSARHGGPHRPSALAAKAEAALKHASGLTDEEKKKVVSGARFIETSLRDRLLGLVDLLGAEVVEWLFNGEVRRWSHVAQHARNSLSHGFDTTAPLDSDEIGKLIGVLHTTRAVLQLSLLVEAGVPAGPELLARLERDPHFIAIKGQRVADWIALARKIG</sequence>
<name>A0A1J7BFM4_9ACTN</name>
<evidence type="ECO:0000313" key="4">
    <source>
        <dbReference type="Proteomes" id="UP000243342"/>
    </source>
</evidence>
<reference evidence="3 4" key="1">
    <citation type="submission" date="2016-10" db="EMBL/GenBank/DDBJ databases">
        <title>Genome sequence of Streptomyces gilvigriseus MUSC 26.</title>
        <authorList>
            <person name="Lee L.-H."/>
            <person name="Ser H.-L."/>
        </authorList>
    </citation>
    <scope>NUCLEOTIDE SEQUENCE [LARGE SCALE GENOMIC DNA]</scope>
    <source>
        <strain evidence="3 4">MUSC 26</strain>
    </source>
</reference>
<evidence type="ECO:0008006" key="5">
    <source>
        <dbReference type="Google" id="ProtNLM"/>
    </source>
</evidence>
<feature type="domain" description="ApeA N-terminal" evidence="2">
    <location>
        <begin position="9"/>
        <end position="262"/>
    </location>
</feature>
<comment type="caution">
    <text evidence="3">The sequence shown here is derived from an EMBL/GenBank/DDBJ whole genome shotgun (WGS) entry which is preliminary data.</text>
</comment>
<evidence type="ECO:0000313" key="3">
    <source>
        <dbReference type="EMBL" id="OIV37487.1"/>
    </source>
</evidence>
<proteinExistence type="predicted"/>
<accession>A0A1J7BFM4</accession>
<keyword evidence="4" id="KW-1185">Reference proteome</keyword>
<dbReference type="AlphaFoldDB" id="A0A1J7BFM4"/>
<protein>
    <recommendedName>
        <fullName evidence="5">ApeA N-terminal domain-containing protein</fullName>
    </recommendedName>
</protein>
<feature type="domain" description="Apea-like HEPN" evidence="1">
    <location>
        <begin position="291"/>
        <end position="427"/>
    </location>
</feature>
<gene>
    <name evidence="3" type="ORF">BIV57_11000</name>
</gene>
<evidence type="ECO:0000259" key="1">
    <source>
        <dbReference type="Pfam" id="PF18739"/>
    </source>
</evidence>
<evidence type="ECO:0000259" key="2">
    <source>
        <dbReference type="Pfam" id="PF18862"/>
    </source>
</evidence>
<dbReference type="InterPro" id="IPR041223">
    <property type="entry name" value="ApeA_NTD"/>
</dbReference>
<dbReference type="Pfam" id="PF18739">
    <property type="entry name" value="HEPN_Apea"/>
    <property type="match status" value="1"/>
</dbReference>
<dbReference type="InterPro" id="IPR041229">
    <property type="entry name" value="HEPN_Apea"/>
</dbReference>
<dbReference type="EMBL" id="MLCF01000052">
    <property type="protein sequence ID" value="OIV37487.1"/>
    <property type="molecule type" value="Genomic_DNA"/>
</dbReference>
<dbReference type="Pfam" id="PF18862">
    <property type="entry name" value="ApeA_NTD1"/>
    <property type="match status" value="1"/>
</dbReference>
<dbReference type="RefSeq" id="WP_071656595.1">
    <property type="nucleotide sequence ID" value="NZ_MLCF01000052.1"/>
</dbReference>